<gene>
    <name evidence="1" type="ORF">ANDGO_04015</name>
</gene>
<evidence type="ECO:0000313" key="1">
    <source>
        <dbReference type="EMBL" id="KAF0852576.1"/>
    </source>
</evidence>
<dbReference type="AlphaFoldDB" id="A0A8K0AHS7"/>
<sequence>MRIEKLGKTLWSIGGMRFPIDAAPIVFATAVQVTLMTYAGIRMATSNWDVSWTNRREHQPFEKIGKNDNPKDNWLSSYWKSDHVNHPPQLFPGINRIMSDP</sequence>
<accession>A0A8K0AHS7</accession>
<dbReference type="InterPro" id="IPR010530">
    <property type="entry name" value="B12D"/>
</dbReference>
<protein>
    <submittedName>
        <fullName evidence="1">Complex IV (CIV) cytochrome c:O2 oxidoreductase subunit CoxAF4</fullName>
    </submittedName>
</protein>
<comment type="caution">
    <text evidence="1">The sequence shown here is derived from an EMBL/GenBank/DDBJ whole genome shotgun (WGS) entry which is preliminary data.</text>
</comment>
<dbReference type="Proteomes" id="UP000799049">
    <property type="component" value="Unassembled WGS sequence"/>
</dbReference>
<name>A0A8K0AHS7_ANDGO</name>
<dbReference type="Pfam" id="PF06522">
    <property type="entry name" value="B12D"/>
    <property type="match status" value="1"/>
</dbReference>
<evidence type="ECO:0000313" key="2">
    <source>
        <dbReference type="Proteomes" id="UP000799049"/>
    </source>
</evidence>
<reference evidence="1" key="1">
    <citation type="submission" date="2019-09" db="EMBL/GenBank/DDBJ databases">
        <title>The Mitochondrial Proteome of the Jakobid, Andalucia godoyi, a Protist With the Most Gene-Rich and Bacteria-Like Mitochondrial Genome.</title>
        <authorList>
            <person name="Gray M.W."/>
            <person name="Burger G."/>
            <person name="Derelle R."/>
            <person name="Klimes V."/>
            <person name="Leger M."/>
            <person name="Sarrasin M."/>
            <person name="Vlcek C."/>
            <person name="Roger A.J."/>
            <person name="Elias M."/>
            <person name="Lang B.F."/>
        </authorList>
    </citation>
    <scope>NUCLEOTIDE SEQUENCE</scope>
    <source>
        <strain evidence="1">And28</strain>
    </source>
</reference>
<organism evidence="1 2">
    <name type="scientific">Andalucia godoyi</name>
    <name type="common">Flagellate</name>
    <dbReference type="NCBI Taxonomy" id="505711"/>
    <lineage>
        <taxon>Eukaryota</taxon>
        <taxon>Discoba</taxon>
        <taxon>Jakobida</taxon>
        <taxon>Andalucina</taxon>
        <taxon>Andaluciidae</taxon>
        <taxon>Andalucia</taxon>
    </lineage>
</organism>
<dbReference type="OrthoDB" id="5511684at2759"/>
<keyword evidence="2" id="KW-1185">Reference proteome</keyword>
<proteinExistence type="predicted"/>
<dbReference type="EMBL" id="VRVR01000029">
    <property type="protein sequence ID" value="KAF0852576.1"/>
    <property type="molecule type" value="Genomic_DNA"/>
</dbReference>